<dbReference type="STRING" id="1210089.GCA_001613165_06625"/>
<gene>
    <name evidence="3" type="ORF">DFR68_12540</name>
</gene>
<name>A0A370GJS5_9NOCA</name>
<dbReference type="CDD" id="cd02440">
    <property type="entry name" value="AdoMet_MTases"/>
    <property type="match status" value="1"/>
</dbReference>
<dbReference type="Proteomes" id="UP000255355">
    <property type="component" value="Unassembled WGS sequence"/>
</dbReference>
<reference evidence="3 4" key="1">
    <citation type="submission" date="2018-07" db="EMBL/GenBank/DDBJ databases">
        <title>Genomic Encyclopedia of Type Strains, Phase IV (KMG-IV): sequencing the most valuable type-strain genomes for metagenomic binning, comparative biology and taxonomic classification.</title>
        <authorList>
            <person name="Goeker M."/>
        </authorList>
    </citation>
    <scope>NUCLEOTIDE SEQUENCE [LARGE SCALE GENOMIC DNA]</scope>
    <source>
        <strain evidence="3 4">DSM 44952</strain>
    </source>
</reference>
<protein>
    <submittedName>
        <fullName evidence="3">Ubiquinone/menaquinone biosynthesis C-methylase UbiE</fullName>
    </submittedName>
</protein>
<keyword evidence="3" id="KW-0489">Methyltransferase</keyword>
<keyword evidence="3" id="KW-0830">Ubiquinone</keyword>
<evidence type="ECO:0000259" key="2">
    <source>
        <dbReference type="Pfam" id="PF08241"/>
    </source>
</evidence>
<dbReference type="EMBL" id="QQAZ01000025">
    <property type="protein sequence ID" value="RDI42644.1"/>
    <property type="molecule type" value="Genomic_DNA"/>
</dbReference>
<dbReference type="SUPFAM" id="SSF53335">
    <property type="entry name" value="S-adenosyl-L-methionine-dependent methyltransferases"/>
    <property type="match status" value="1"/>
</dbReference>
<proteinExistence type="predicted"/>
<sequence length="288" mass="32621">MRRWTREWLRLAALPLVPDRAERIGRLYDLVGTGNLFGEDSLYINLGYWRHHPATLDEASVELARLLGREAFLRADDVVLDVGCGYGEQDLLWAREFGCAEIIGVNVAPEQVRAANARVAASGLGDRIRYVQASAMELPRDDASVTKVLALESPFHFPSQRRFFAESLRVLEPGGRLVTADIVPRRGVLNQLDREGYRDALRETGFQDVRVYSIRRDVYRPLSVYLRTRLRDPDMREVNPLLRMMFSTGGVRAWSVWLDYVIAVATKGDGGQETRVARGVSDSRSRRS</sequence>
<dbReference type="Gene3D" id="3.40.50.150">
    <property type="entry name" value="Vaccinia Virus protein VP39"/>
    <property type="match status" value="1"/>
</dbReference>
<dbReference type="AlphaFoldDB" id="A0A370GJS5"/>
<dbReference type="GO" id="GO:0008757">
    <property type="term" value="F:S-adenosylmethionine-dependent methyltransferase activity"/>
    <property type="evidence" value="ECO:0007669"/>
    <property type="project" value="InterPro"/>
</dbReference>
<feature type="domain" description="Methyltransferase type 11" evidence="2">
    <location>
        <begin position="80"/>
        <end position="178"/>
    </location>
</feature>
<comment type="caution">
    <text evidence="3">The sequence shown here is derived from an EMBL/GenBank/DDBJ whole genome shotgun (WGS) entry which is preliminary data.</text>
</comment>
<dbReference type="PANTHER" id="PTHR44068">
    <property type="entry name" value="ZGC:194242"/>
    <property type="match status" value="1"/>
</dbReference>
<evidence type="ECO:0000313" key="3">
    <source>
        <dbReference type="EMBL" id="RDI42644.1"/>
    </source>
</evidence>
<accession>A0A370GJS5</accession>
<dbReference type="PANTHER" id="PTHR44068:SF11">
    <property type="entry name" value="GERANYL DIPHOSPHATE 2-C-METHYLTRANSFERASE"/>
    <property type="match status" value="1"/>
</dbReference>
<keyword evidence="4" id="KW-1185">Reference proteome</keyword>
<organism evidence="3 4">
    <name type="scientific">Nocardia mexicana</name>
    <dbReference type="NCBI Taxonomy" id="279262"/>
    <lineage>
        <taxon>Bacteria</taxon>
        <taxon>Bacillati</taxon>
        <taxon>Actinomycetota</taxon>
        <taxon>Actinomycetes</taxon>
        <taxon>Mycobacteriales</taxon>
        <taxon>Nocardiaceae</taxon>
        <taxon>Nocardia</taxon>
    </lineage>
</organism>
<dbReference type="Pfam" id="PF08241">
    <property type="entry name" value="Methyltransf_11"/>
    <property type="match status" value="1"/>
</dbReference>
<evidence type="ECO:0000256" key="1">
    <source>
        <dbReference type="ARBA" id="ARBA00022679"/>
    </source>
</evidence>
<dbReference type="InterPro" id="IPR013216">
    <property type="entry name" value="Methyltransf_11"/>
</dbReference>
<dbReference type="InterPro" id="IPR050447">
    <property type="entry name" value="Erg6_SMT_methyltransf"/>
</dbReference>
<dbReference type="GO" id="GO:0032259">
    <property type="term" value="P:methylation"/>
    <property type="evidence" value="ECO:0007669"/>
    <property type="project" value="UniProtKB-KW"/>
</dbReference>
<dbReference type="InterPro" id="IPR029063">
    <property type="entry name" value="SAM-dependent_MTases_sf"/>
</dbReference>
<evidence type="ECO:0000313" key="4">
    <source>
        <dbReference type="Proteomes" id="UP000255355"/>
    </source>
</evidence>
<keyword evidence="1" id="KW-0808">Transferase</keyword>